<gene>
    <name evidence="8" type="ORF">IC234_07180</name>
</gene>
<dbReference type="PROSITE" id="PS50853">
    <property type="entry name" value="FN3"/>
    <property type="match status" value="1"/>
</dbReference>
<dbReference type="InterPro" id="IPR001322">
    <property type="entry name" value="Lamin_tail_dom"/>
</dbReference>
<dbReference type="PROSITE" id="PS51841">
    <property type="entry name" value="LTD"/>
    <property type="match status" value="1"/>
</dbReference>
<comment type="subcellular location">
    <subcellularLocation>
        <location evidence="1">Cell projection</location>
        <location evidence="1">Cilium</location>
    </subcellularLocation>
    <subcellularLocation>
        <location evidence="2">Cytoplasm</location>
    </subcellularLocation>
</comment>
<evidence type="ECO:0000256" key="5">
    <source>
        <dbReference type="ARBA" id="ARBA00023273"/>
    </source>
</evidence>
<dbReference type="Pfam" id="PF01833">
    <property type="entry name" value="TIG"/>
    <property type="match status" value="2"/>
</dbReference>
<dbReference type="Pfam" id="PF00932">
    <property type="entry name" value="LTD"/>
    <property type="match status" value="1"/>
</dbReference>
<dbReference type="InterPro" id="IPR017868">
    <property type="entry name" value="Filamin/ABP280_repeat-like"/>
</dbReference>
<evidence type="ECO:0000256" key="2">
    <source>
        <dbReference type="ARBA" id="ARBA00004496"/>
    </source>
</evidence>
<dbReference type="InterPro" id="IPR002909">
    <property type="entry name" value="IPT_dom"/>
</dbReference>
<keyword evidence="5" id="KW-0966">Cell projection</keyword>
<evidence type="ECO:0000313" key="8">
    <source>
        <dbReference type="EMBL" id="MBD2721906.1"/>
    </source>
</evidence>
<evidence type="ECO:0000256" key="1">
    <source>
        <dbReference type="ARBA" id="ARBA00004138"/>
    </source>
</evidence>
<dbReference type="InterPro" id="IPR026444">
    <property type="entry name" value="Secre_tail"/>
</dbReference>
<dbReference type="InterPro" id="IPR014756">
    <property type="entry name" value="Ig_E-set"/>
</dbReference>
<dbReference type="NCBIfam" id="NF012200">
    <property type="entry name" value="choice_anch_D"/>
    <property type="match status" value="4"/>
</dbReference>
<dbReference type="NCBIfam" id="TIGR04183">
    <property type="entry name" value="Por_Secre_tail"/>
    <property type="match status" value="1"/>
</dbReference>
<comment type="caution">
    <text evidence="8">The sequence shown here is derived from an EMBL/GenBank/DDBJ whole genome shotgun (WGS) entry which is preliminary data.</text>
</comment>
<keyword evidence="9" id="KW-1185">Reference proteome</keyword>
<evidence type="ECO:0000256" key="3">
    <source>
        <dbReference type="ARBA" id="ARBA00022490"/>
    </source>
</evidence>
<feature type="domain" description="LTD" evidence="7">
    <location>
        <begin position="18"/>
        <end position="160"/>
    </location>
</feature>
<keyword evidence="4" id="KW-0969">Cilium</keyword>
<accession>A0ABR8JSX7</accession>
<dbReference type="SUPFAM" id="SSF81296">
    <property type="entry name" value="E set domains"/>
    <property type="match status" value="2"/>
</dbReference>
<evidence type="ECO:0000259" key="6">
    <source>
        <dbReference type="PROSITE" id="PS50853"/>
    </source>
</evidence>
<dbReference type="InterPro" id="IPR033305">
    <property type="entry name" value="Hydin-like"/>
</dbReference>
<dbReference type="SUPFAM" id="SSF49265">
    <property type="entry name" value="Fibronectin type III"/>
    <property type="match status" value="1"/>
</dbReference>
<name>A0ABR8JSX7_9BACT</name>
<sequence length="1803" mass="178924">MSKLLTYHRPARWLKLLYALALLLPLTGRAQVVISQVYGAGGNASATYNSDYVELFNRGASPQSLSGWSLQYASSTGTFNSIVTFGATVSIASGKYLLVRVGAASTTVGAAITSDVTGAGGLNLSATAGKIALANNATTVTYAAGAPTGTNVVDFLGYGTAANASETSPFPATSITNQQAIFRAAGGCTDTNNNSADFALAAAAPRNSVTTASPCATPAEINVTDGAVTYLTGSTYSGFASTTVGSADTKTFTIENSGGTALTVSSIAATGDFSVSGAPTIVAAGGSATFSVSFAPTAAGTRTGTLTITNSDADEGTYIINLSGQGQASTANPEINLQQAGVTFLTGSTYSGFANTATGASSAAVAFTIQNLSTTDALSISSITATGDFSVSGVTTPATVPANGSVTVNVVFAPTAAGTRTGSLVVTSNDQDESTYTIALQGEGLNPTPAISSLAPATATAGDGAFTLTVNGSGFVSGAVVSFNGVDRATTFVSGTQLTAAILASDVATDGTYNVVVTNPTPGGGASAAATFTVNPLPAPTLTGINPTSIVAGQATTVTFTGTNFVSGATVSFNGATLATTFVSRTTLTASITPPAQSATATYPVAVTTPSGTSGTRTLTATGVFTLVPISLAAVNTPVTEDFNTLAATGTASKTTLPTGFDFFEAGGDTNYSAGTGSSNVGDTYSFGSTAVPTDRALGTVLSGSVTSRFGAQYVNNTGQTITSLGISYTGEEWRLGAAGRDDVLDFQYSTTATGVNAGTYTDFNALDFVTPNTATTGAKDGNAAANRTAVSGVITGLSIAPGATFFIRWLDADASGADDGLAVDDLSVTANPVLVACSAPGTPTFTNITQTTADVTVTPGPNGSGPYTVTATPTAGGASISASGASPVTLTGLTAGSSYSVTATSTCNAGFSSPSATSAAATLSTAAAPTATLAVTQNGTAYPSNGAAYAFGNQTLTTTSAPVVFTLTNGGTGALTISSIATTGNFAVSGVTPTTVAAGGTATVSVTFTPTALGTRTGTLVITSDASTGAAYTVNLTGNGTAVPTPEIDVQQASTSYASGSTFSGFPSTTVGSFSPVAFTVLNTGSAPLAISSVVPSGDFSVAASGPAPYVIPAGGSLALSFVFGPTAPGTRTGSVTLTNDDADEATYVINLSGNATAAPLPDLTVTTGTPTSPTPIAGNYNNVTIATGGNAIVSGPLSVAGTLTVQLNGLLIQNCQLITGTGSFVLQAGGGLAICDAAGIYTTGALGAIRVSGTRTYSPAAAYIYNGTVAQVTGPGLPAQVSALGVTNAAGLSLSQAVAVAQQVTLQVGNLNTSGQAFTLLSSAAGTAVLDNGSQGSVVNGPATVQRYINSTNAIGYRHYSAPVSNTTVNDLATTGFSPIFTTAYNTSSTPGTVTPFPNVFGYDEGRVGTVTSNYVGFDKGWFVPASGVPMTPNRGYTVNAPNTALVDFVGTLNNGAQNVGGLAYTSTDGGWQFLGNPYPAPLDWSTVTPAQRPGMDAAVYVFQSSGQYGGSYRSYANGLGGSPLIPTASGYFVRVAAQGSAGAVNLTNANRVTTFAAQPAFGRGTVDVRPQVHLQLSGASTGLDEAFVYFEAGATAGRDADFDATKLANPSGFNLASVANGQEMAINGLPLLGTAAVLVPLTVQVPQAGSYRFEAANVANFTGTVTLVDALTGTRTALNTGSSYAFTLAATTAPGRFSLEFRAAGVLATTPAQALAAQTQLFPNPASTSFRLQLPVLSSKAAVSATLVNALGQTVLSKQLSAPAGQGISEEFDVRGLAAGVYTLRLSIDGTPVVRKVVVE</sequence>
<dbReference type="EMBL" id="JACXAC010000002">
    <property type="protein sequence ID" value="MBD2721906.1"/>
    <property type="molecule type" value="Genomic_DNA"/>
</dbReference>
<dbReference type="RefSeq" id="WP_190923167.1">
    <property type="nucleotide sequence ID" value="NZ_JACXAC010000002.1"/>
</dbReference>
<dbReference type="Gene3D" id="2.60.40.10">
    <property type="entry name" value="Immunoglobulins"/>
    <property type="match status" value="7"/>
</dbReference>
<dbReference type="InterPro" id="IPR013783">
    <property type="entry name" value="Ig-like_fold"/>
</dbReference>
<evidence type="ECO:0000259" key="7">
    <source>
        <dbReference type="PROSITE" id="PS51841"/>
    </source>
</evidence>
<dbReference type="Pfam" id="PF22544">
    <property type="entry name" value="HYDIN_VesB_CFA65-like_Ig"/>
    <property type="match status" value="2"/>
</dbReference>
<dbReference type="PROSITE" id="PS50194">
    <property type="entry name" value="FILAMIN_REPEAT"/>
    <property type="match status" value="1"/>
</dbReference>
<dbReference type="InterPro" id="IPR036116">
    <property type="entry name" value="FN3_sf"/>
</dbReference>
<dbReference type="InterPro" id="IPR003961">
    <property type="entry name" value="FN3_dom"/>
</dbReference>
<dbReference type="SUPFAM" id="SSF74853">
    <property type="entry name" value="Lamin A/C globular tail domain"/>
    <property type="match status" value="1"/>
</dbReference>
<dbReference type="InterPro" id="IPR053879">
    <property type="entry name" value="HYDIN_VesB_CFA65-like_Ig"/>
</dbReference>
<dbReference type="CDD" id="cd00063">
    <property type="entry name" value="FN3"/>
    <property type="match status" value="1"/>
</dbReference>
<organism evidence="8 9">
    <name type="scientific">Hymenobacter armeniacus</name>
    <dbReference type="NCBI Taxonomy" id="2771358"/>
    <lineage>
        <taxon>Bacteria</taxon>
        <taxon>Pseudomonadati</taxon>
        <taxon>Bacteroidota</taxon>
        <taxon>Cytophagia</taxon>
        <taxon>Cytophagales</taxon>
        <taxon>Hymenobacteraceae</taxon>
        <taxon>Hymenobacter</taxon>
    </lineage>
</organism>
<feature type="domain" description="Fibronectin type-III" evidence="6">
    <location>
        <begin position="840"/>
        <end position="926"/>
    </location>
</feature>
<dbReference type="PANTHER" id="PTHR23053">
    <property type="entry name" value="DLEC1 DELETED IN LUNG AND ESOPHAGEAL CANCER 1"/>
    <property type="match status" value="1"/>
</dbReference>
<reference evidence="8 9" key="1">
    <citation type="submission" date="2020-09" db="EMBL/GenBank/DDBJ databases">
        <authorList>
            <person name="Kim M.K."/>
        </authorList>
    </citation>
    <scope>NUCLEOTIDE SEQUENCE [LARGE SCALE GENOMIC DNA]</scope>
    <source>
        <strain evidence="8 9">BT189</strain>
    </source>
</reference>
<evidence type="ECO:0000313" key="9">
    <source>
        <dbReference type="Proteomes" id="UP000606003"/>
    </source>
</evidence>
<dbReference type="InterPro" id="IPR036415">
    <property type="entry name" value="Lamin_tail_dom_sf"/>
</dbReference>
<dbReference type="Pfam" id="PF18962">
    <property type="entry name" value="Por_Secre_tail"/>
    <property type="match status" value="1"/>
</dbReference>
<evidence type="ECO:0000256" key="4">
    <source>
        <dbReference type="ARBA" id="ARBA00023069"/>
    </source>
</evidence>
<dbReference type="Proteomes" id="UP000606003">
    <property type="component" value="Unassembled WGS sequence"/>
</dbReference>
<dbReference type="PANTHER" id="PTHR23053:SF0">
    <property type="entry name" value="HYDROCEPHALUS-INDUCING PROTEIN HOMOLOG"/>
    <property type="match status" value="1"/>
</dbReference>
<proteinExistence type="predicted"/>
<keyword evidence="3" id="KW-0963">Cytoplasm</keyword>
<protein>
    <submittedName>
        <fullName evidence="8">Choice-of-anchor D domain-containing protein</fullName>
    </submittedName>
</protein>